<dbReference type="Proteomes" id="UP001155241">
    <property type="component" value="Unassembled WGS sequence"/>
</dbReference>
<sequence length="149" mass="17076">MAVASTFLTDQRKHELAEQLGDQMVEFKLQYHARETIIVDAMQSEADPDSEGHVYQLTARGDCDFPSFGFAVFIDGRDNDGDLAQSVVDEIHSIGLGYLAVAKRMGEKLDREPKPSKFRWEEYQKEIDLEEEKAFEKYMAARHGRRACR</sequence>
<evidence type="ECO:0000313" key="2">
    <source>
        <dbReference type="Proteomes" id="UP001155241"/>
    </source>
</evidence>
<proteinExistence type="predicted"/>
<comment type="caution">
    <text evidence="1">The sequence shown here is derived from an EMBL/GenBank/DDBJ whole genome shotgun (WGS) entry which is preliminary data.</text>
</comment>
<protein>
    <submittedName>
        <fullName evidence="1">Uncharacterized protein</fullName>
    </submittedName>
</protein>
<dbReference type="RefSeq" id="WP_252852416.1">
    <property type="nucleotide sequence ID" value="NZ_JAMXLR010000036.1"/>
</dbReference>
<accession>A0A9X2FDH0</accession>
<reference evidence="1" key="1">
    <citation type="submission" date="2022-06" db="EMBL/GenBank/DDBJ databases">
        <title>Aeoliella straminimaris, a novel planctomycete from sediments.</title>
        <authorList>
            <person name="Vitorino I.R."/>
            <person name="Lage O.M."/>
        </authorList>
    </citation>
    <scope>NUCLEOTIDE SEQUENCE</scope>
    <source>
        <strain evidence="1">ICT_H6.2</strain>
    </source>
</reference>
<gene>
    <name evidence="1" type="ORF">NG895_10390</name>
</gene>
<evidence type="ECO:0000313" key="1">
    <source>
        <dbReference type="EMBL" id="MCO6044314.1"/>
    </source>
</evidence>
<keyword evidence="2" id="KW-1185">Reference proteome</keyword>
<name>A0A9X2FDH0_9BACT</name>
<organism evidence="1 2">
    <name type="scientific">Aeoliella straminimaris</name>
    <dbReference type="NCBI Taxonomy" id="2954799"/>
    <lineage>
        <taxon>Bacteria</taxon>
        <taxon>Pseudomonadati</taxon>
        <taxon>Planctomycetota</taxon>
        <taxon>Planctomycetia</taxon>
        <taxon>Pirellulales</taxon>
        <taxon>Lacipirellulaceae</taxon>
        <taxon>Aeoliella</taxon>
    </lineage>
</organism>
<dbReference type="EMBL" id="JAMXLR010000036">
    <property type="protein sequence ID" value="MCO6044314.1"/>
    <property type="molecule type" value="Genomic_DNA"/>
</dbReference>
<dbReference type="AlphaFoldDB" id="A0A9X2FDH0"/>